<gene>
    <name evidence="11" type="ORF">MERGE_001118</name>
</gene>
<dbReference type="GO" id="GO:0005839">
    <property type="term" value="C:proteasome core complex"/>
    <property type="evidence" value="ECO:0007669"/>
    <property type="project" value="InterPro"/>
</dbReference>
<evidence type="ECO:0000256" key="1">
    <source>
        <dbReference type="ARBA" id="ARBA00000971"/>
    </source>
</evidence>
<evidence type="ECO:0000256" key="9">
    <source>
        <dbReference type="ARBA" id="ARBA00026071"/>
    </source>
</evidence>
<sequence length="525" mass="59668">MDCILALKGKEYVLTASNKAFVRGITVLNNSDDKSMSLNHHNLLLYSGMEGDVLHFSEYIQANVQLYEMKNDIELNTEGVANFIWKELADSLRSRKPYGVNLLLAGYDIVSKSVQLYFLDHLATFSTVPYACHGYGSYYVLSLFDRYYQQDITLDDGLKLLKICLDEMKMRLPIDLKGPLITNIVFFDVEYGGKYLGRIEFGLYGKTVPRTVENFRALSTGEKGYGYQGSKFHRVIKNFMIQGGDFTRGDGTGGKSIYGDKFPDENFKLRHIKPGILSMANAGKDTNGSQFFITTVETPWLDGKHVESATHNDKPQIDIVIIKSGELHNISLKKLNMAKTKKKKYISVKRMISSHDQRLSNSDKKKSESEISKRDIVHEIPRVSSSLFFQYNKSLGPPYHVLVDTNFINFCIKNKIDIIKGMMDCLYAKCIPYITDCVMGELEKLGSKFRIALRIARDPYFERLPCSHFGVYADDCIISRIIQNNCYIVATNDKNLKVLIRKIPGVPIMYVGNHKLKVERLVGLD</sequence>
<dbReference type="Pfam" id="PF00227">
    <property type="entry name" value="Proteasome"/>
    <property type="match status" value="1"/>
</dbReference>
<dbReference type="GO" id="GO:0016018">
    <property type="term" value="F:cyclosporin A binding"/>
    <property type="evidence" value="ECO:0007669"/>
    <property type="project" value="TreeGrafter"/>
</dbReference>
<dbReference type="FunFam" id="2.40.100.10:FF:000001">
    <property type="entry name" value="Peptidyl-prolyl cis-trans isomerase"/>
    <property type="match status" value="1"/>
</dbReference>
<reference evidence="11" key="1">
    <citation type="submission" date="2020-06" db="EMBL/GenBank/DDBJ databases">
        <title>Genomes of multiple members of Pneumocystis genus reveal paths to human pathogen Pneumocystis jirovecii.</title>
        <authorList>
            <person name="Cisse O.H."/>
            <person name="Ma L."/>
            <person name="Dekker J."/>
            <person name="Khil P."/>
            <person name="Jo J."/>
            <person name="Brenchley J."/>
            <person name="Blair R."/>
            <person name="Pahar B."/>
            <person name="Chabe M."/>
            <person name="Van Rompay K.A."/>
            <person name="Keesler R."/>
            <person name="Sukura A."/>
            <person name="Hirsch V."/>
            <person name="Kutty G."/>
            <person name="Liu Y."/>
            <person name="Peng L."/>
            <person name="Chen J."/>
            <person name="Song J."/>
            <person name="Weissenbacher-Lang C."/>
            <person name="Xu J."/>
            <person name="Upham N.S."/>
            <person name="Stajich J.E."/>
            <person name="Cuomo C.A."/>
            <person name="Cushion M.T."/>
            <person name="Kovacs J.A."/>
        </authorList>
    </citation>
    <scope>NUCLEOTIDE SEQUENCE</scope>
    <source>
        <strain evidence="11">2A</strain>
    </source>
</reference>
<dbReference type="EC" id="5.2.1.8" evidence="3"/>
<keyword evidence="12" id="KW-1185">Reference proteome</keyword>
<dbReference type="Gene3D" id="2.40.100.10">
    <property type="entry name" value="Cyclophilin-like"/>
    <property type="match status" value="1"/>
</dbReference>
<dbReference type="InterPro" id="IPR029000">
    <property type="entry name" value="Cyclophilin-like_dom_sf"/>
</dbReference>
<dbReference type="FunFam" id="3.40.50.1010:FF:000035">
    <property type="entry name" value="Fcf1, putative"/>
    <property type="match status" value="1"/>
</dbReference>
<evidence type="ECO:0000256" key="4">
    <source>
        <dbReference type="ARBA" id="ARBA00022490"/>
    </source>
</evidence>
<evidence type="ECO:0000256" key="2">
    <source>
        <dbReference type="ARBA" id="ARBA00004123"/>
    </source>
</evidence>
<dbReference type="GO" id="GO:0000324">
    <property type="term" value="C:fungal-type vacuole"/>
    <property type="evidence" value="ECO:0007669"/>
    <property type="project" value="TreeGrafter"/>
</dbReference>
<dbReference type="InterPro" id="IPR001353">
    <property type="entry name" value="Proteasome_sua/b"/>
</dbReference>
<evidence type="ECO:0000313" key="12">
    <source>
        <dbReference type="Proteomes" id="UP000663699"/>
    </source>
</evidence>
<dbReference type="GO" id="GO:0032040">
    <property type="term" value="C:small-subunit processome"/>
    <property type="evidence" value="ECO:0007669"/>
    <property type="project" value="InterPro"/>
</dbReference>
<organism evidence="11 12">
    <name type="scientific">Pneumocystis wakefieldiae</name>
    <dbReference type="NCBI Taxonomy" id="38082"/>
    <lineage>
        <taxon>Eukaryota</taxon>
        <taxon>Fungi</taxon>
        <taxon>Dikarya</taxon>
        <taxon>Ascomycota</taxon>
        <taxon>Taphrinomycotina</taxon>
        <taxon>Pneumocystomycetes</taxon>
        <taxon>Pneumocystaceae</taxon>
        <taxon>Pneumocystis</taxon>
    </lineage>
</organism>
<proteinExistence type="inferred from homology"/>
<keyword evidence="4" id="KW-0963">Cytoplasm</keyword>
<dbReference type="Pfam" id="PF00160">
    <property type="entry name" value="Pro_isomerase"/>
    <property type="match status" value="1"/>
</dbReference>
<keyword evidence="7" id="KW-0413">Isomerase</keyword>
<dbReference type="GO" id="GO:0004540">
    <property type="term" value="F:RNA nuclease activity"/>
    <property type="evidence" value="ECO:0007669"/>
    <property type="project" value="UniProtKB-ARBA"/>
</dbReference>
<evidence type="ECO:0000256" key="8">
    <source>
        <dbReference type="ARBA" id="ARBA00024026"/>
    </source>
</evidence>
<name>A0A899G3N2_9ASCO</name>
<dbReference type="Proteomes" id="UP000663699">
    <property type="component" value="Chromosome 14"/>
</dbReference>
<dbReference type="Gene3D" id="3.40.50.1010">
    <property type="entry name" value="5'-nuclease"/>
    <property type="match status" value="1"/>
</dbReference>
<dbReference type="PROSITE" id="PS00170">
    <property type="entry name" value="CSA_PPIASE_1"/>
    <property type="match status" value="1"/>
</dbReference>
<dbReference type="CDD" id="cd03758">
    <property type="entry name" value="proteasome_beta_type_2"/>
    <property type="match status" value="1"/>
</dbReference>
<evidence type="ECO:0000313" key="11">
    <source>
        <dbReference type="EMBL" id="QSL66732.1"/>
    </source>
</evidence>
<feature type="domain" description="PPIase cyclophilin-type" evidence="10">
    <location>
        <begin position="186"/>
        <end position="306"/>
    </location>
</feature>
<evidence type="ECO:0000256" key="3">
    <source>
        <dbReference type="ARBA" id="ARBA00013194"/>
    </source>
</evidence>
<dbReference type="PANTHER" id="PTHR11071:SF561">
    <property type="entry name" value="PEPTIDYL-PROLYL CIS-TRANS ISOMERASE D-RELATED"/>
    <property type="match status" value="1"/>
</dbReference>
<dbReference type="Gene3D" id="3.60.20.10">
    <property type="entry name" value="Glutamine Phosphoribosylpyrophosphate, subunit 1, domain 1"/>
    <property type="match status" value="1"/>
</dbReference>
<dbReference type="SUPFAM" id="SSF50891">
    <property type="entry name" value="Cyclophilin-like"/>
    <property type="match status" value="1"/>
</dbReference>
<evidence type="ECO:0000259" key="10">
    <source>
        <dbReference type="PROSITE" id="PS50072"/>
    </source>
</evidence>
<dbReference type="PRINTS" id="PR00153">
    <property type="entry name" value="CSAPPISMRASE"/>
</dbReference>
<dbReference type="InterPro" id="IPR035206">
    <property type="entry name" value="Proteasome_beta2"/>
</dbReference>
<dbReference type="InterPro" id="IPR029055">
    <property type="entry name" value="Ntn_hydrolases_N"/>
</dbReference>
<dbReference type="GO" id="GO:0010498">
    <property type="term" value="P:proteasomal protein catabolic process"/>
    <property type="evidence" value="ECO:0007669"/>
    <property type="project" value="InterPro"/>
</dbReference>
<dbReference type="PROSITE" id="PS50072">
    <property type="entry name" value="CSA_PPIASE_2"/>
    <property type="match status" value="1"/>
</dbReference>
<dbReference type="InterPro" id="IPR006984">
    <property type="entry name" value="Fcf1/UTP23"/>
</dbReference>
<accession>A0A899G3N2</accession>
<keyword evidence="5" id="KW-0647">Proteasome</keyword>
<dbReference type="SMART" id="SM00670">
    <property type="entry name" value="PINc"/>
    <property type="match status" value="1"/>
</dbReference>
<dbReference type="GO" id="GO:0006457">
    <property type="term" value="P:protein folding"/>
    <property type="evidence" value="ECO:0007669"/>
    <property type="project" value="InterPro"/>
</dbReference>
<dbReference type="PANTHER" id="PTHR11071">
    <property type="entry name" value="PEPTIDYL-PROLYL CIS-TRANS ISOMERASE"/>
    <property type="match status" value="1"/>
</dbReference>
<dbReference type="GO" id="GO:0005783">
    <property type="term" value="C:endoplasmic reticulum"/>
    <property type="evidence" value="ECO:0007669"/>
    <property type="project" value="TreeGrafter"/>
</dbReference>
<comment type="subcellular location">
    <subcellularLocation>
        <location evidence="2">Nucleus</location>
    </subcellularLocation>
</comment>
<dbReference type="GO" id="GO:0003755">
    <property type="term" value="F:peptidyl-prolyl cis-trans isomerase activity"/>
    <property type="evidence" value="ECO:0007669"/>
    <property type="project" value="UniProtKB-KW"/>
</dbReference>
<dbReference type="InterPro" id="IPR020892">
    <property type="entry name" value="Cyclophilin-type_PPIase_CS"/>
</dbReference>
<dbReference type="InterPro" id="IPR029060">
    <property type="entry name" value="PIN-like_dom_sf"/>
</dbReference>
<comment type="subunit">
    <text evidence="9">The 26S proteasome consists of a 20S proteasome core and two 19S regulatory subunits. The 20S proteasome core is composed of 28 subunits that are arranged in four stacked rings, resulting in a barrel-shaped structure. The two end rings are each formed by seven alpha subunits, and the two central rings are each formed by seven beta subunits. The catalytic chamber with the active sites is on the inside of the barrel.</text>
</comment>
<evidence type="ECO:0000256" key="6">
    <source>
        <dbReference type="ARBA" id="ARBA00023110"/>
    </source>
</evidence>
<dbReference type="InterPro" id="IPR037503">
    <property type="entry name" value="Fcf1_PIN"/>
</dbReference>
<comment type="similarity">
    <text evidence="8">Belongs to the UTP23/FCF1 family. FCF1 subfamily.</text>
</comment>
<dbReference type="AlphaFoldDB" id="A0A899G3N2"/>
<comment type="catalytic activity">
    <reaction evidence="1">
        <text>[protein]-peptidylproline (omega=180) = [protein]-peptidylproline (omega=0)</text>
        <dbReference type="Rhea" id="RHEA:16237"/>
        <dbReference type="Rhea" id="RHEA-COMP:10747"/>
        <dbReference type="Rhea" id="RHEA-COMP:10748"/>
        <dbReference type="ChEBI" id="CHEBI:83833"/>
        <dbReference type="ChEBI" id="CHEBI:83834"/>
        <dbReference type="EC" id="5.2.1.8"/>
    </reaction>
</comment>
<dbReference type="CDD" id="cd09864">
    <property type="entry name" value="PIN_Fcf1-like"/>
    <property type="match status" value="1"/>
</dbReference>
<dbReference type="SUPFAM" id="SSF56235">
    <property type="entry name" value="N-terminal nucleophile aminohydrolases (Ntn hydrolases)"/>
    <property type="match status" value="1"/>
</dbReference>
<dbReference type="Pfam" id="PF04900">
    <property type="entry name" value="Fcf1"/>
    <property type="match status" value="1"/>
</dbReference>
<evidence type="ECO:0000256" key="7">
    <source>
        <dbReference type="ARBA" id="ARBA00023235"/>
    </source>
</evidence>
<dbReference type="InterPro" id="IPR002130">
    <property type="entry name" value="Cyclophilin-type_PPIase_dom"/>
</dbReference>
<evidence type="ECO:0000256" key="5">
    <source>
        <dbReference type="ARBA" id="ARBA00022942"/>
    </source>
</evidence>
<keyword evidence="6" id="KW-0697">Rotamase</keyword>
<dbReference type="OrthoDB" id="268428at2759"/>
<dbReference type="InterPro" id="IPR002716">
    <property type="entry name" value="PIN_dom"/>
</dbReference>
<protein>
    <recommendedName>
        <fullName evidence="3">peptidylprolyl isomerase</fullName>
        <ecNumber evidence="3">5.2.1.8</ecNumber>
    </recommendedName>
</protein>
<dbReference type="EMBL" id="CP054545">
    <property type="protein sequence ID" value="QSL66732.1"/>
    <property type="molecule type" value="Genomic_DNA"/>
</dbReference>
<dbReference type="SUPFAM" id="SSF88723">
    <property type="entry name" value="PIN domain-like"/>
    <property type="match status" value="1"/>
</dbReference>